<dbReference type="InterPro" id="IPR020843">
    <property type="entry name" value="ER"/>
</dbReference>
<dbReference type="InterPro" id="IPR016036">
    <property type="entry name" value="Malonyl_transacylase_ACP-bd"/>
</dbReference>
<dbReference type="Pfam" id="PF00698">
    <property type="entry name" value="Acyl_transf_1"/>
    <property type="match status" value="1"/>
</dbReference>
<dbReference type="Gene3D" id="3.40.50.1820">
    <property type="entry name" value="alpha/beta hydrolase"/>
    <property type="match status" value="1"/>
</dbReference>
<dbReference type="InterPro" id="IPR014043">
    <property type="entry name" value="Acyl_transferase_dom"/>
</dbReference>
<sequence>MSPSTGKRAGPTSESSGTSPEAVVISGVSGLLPDCDSYVEFMDKIFKNENLVKANPRWGDFKYPELPELYGRISGLDRFDAQFFTVFYTLAQAIDPTARKIIEHTYQAIFDSGINPKELWGKNIGVFVSYGYSETEKLTYTNDMQLAVLGSCKSMTANRISYWLNLKGPSIYMEGSSCGGLLALEKAREAIVGGICEAAIVGVGKLVLHPQTPISHRGMLNTDGITKCYDDAANGPSMSEAVNVFFLQKYKDANRAYVVLRHAKTQFMAIDEIISTEHCEIIQNKEQLTKFFHQFYEEAGVSPENVEYIEGYGAASPKIDKMELQAMENVFCKDRINPLLVGSVTSNLGYTESATGSCAIFKLLTAYQRGEIPATINCRNPRSDVASLHDGRMQIVTANTPFNRTSYTAVNGISYTGLNGHALLQSCFKPKDLTKYKSNIPYLVTVSGRHEAAVEKILDDIKDRPLDPEEIALLHNIHKNRISKHLARGVGIYSTKDNDTVTHYSRVEYHDDVSRPLWFVYSGMGSQWIGMARDLMRIPIFNQTIQRCHKFLEPKGIDLTHILTSSDKDIFNNILNSFIGITSVQIGLTDVLTAVGLKPDKMIGHSMGELGCAYADGCLTAEQTLLLAYHRGLVSTQMPFIRGSMAAVGMGHKNVSKICPAEIEVVCHNSANSSTISGPEKSVKDFVELLRKEGVFAKEVQCSNIAYHSRYIAGAGPEFLKLSQQVVTEPKLRSSKWLSSSVPMEQWDEPHAKYSSAEYHTNNLLNKVLFEEVLRHVPSNAVLVEIAPHGHMQAIMKQALSINCKHVSLTRRGERDGELFLLKSLGNLYMEGYDLDISVLYPRIEFPVSTETRSISHLVEWAHAEKWKVCEFLSTKRSLCSEMKLLVTVEDDEYKYLNGHCIDGLTVFPYAAALVAVWDTIAMTTGHKIREVSIRFTDVKFHSQPPIYDQRVLELAIMVARGNGRFEVIYDKGIIIEGYAVIIAGNVSINKYIDKEKEDPEKLLNKEDIYKIFYEQGFEYRDEFQSVQTLNFSMTQAQVQWKDNWVTFIAGILQACALRNISEQAGCEINFINKIIVDTKAHMSENINNKNSNSNIFTANFSELSKSVRCGGVSIENIFYRYRPLQIRRSVTLQSQKFQAFYQNNMNDIVLSVNVHLQVVAEYVNKNVLTLLVANLPNKRDLINKIKSAVEKQHNIKIKILLCTIEDILHTKTGNEKPDVIILHDLLKDKMVFEALYQSTAANTCLVSVAVETKGLYPVEIYKPISSYGSGKTKVELAVLKPKPKPPHITAVTVSTNTDIHQINYKCKNLTNQQKILALSPYPAPFGTKDAVKYWRENNKDLSLVMFDPKDSLSQELDNIPDVPICALQNGAWGNDYYLPTIFKSRLNDAFQLRISQPGDVNSLKWVGIQDPSEPGIEVTVQYAGLNMKDAKSAMVERPTVSADDGFGMDFSGYTASGDRVMGLTEGGAASSKVRARPELLWPVPSHWTMEDAATVPLPYAHAIYCMMIKFKLQKGMTVLVHGGAGGFGQAAISIALAFDCTVFTTVSDLRKKRFLKKLFPDLRDDHIGNSRDGSFADMIKKKLKKDSIDGGCDLICGFTKGHLKDLSLGCCGFSGHTIDISQLIEQEHFAFGLEHLFFCRTYSTSNFMSIFRENNLAEMRRIQLLMREGIQQGYIRPLTRVTYEPHETPRALRLLAGCRHYGRVLLSVPRDITIAKPRMSCTPDRNHLIVCDSDGFGLQVADILVYRGATRLYINCQETPYVKHKVRNWERKGIFVDVSSKTIMTQETVDEMLRKCSETGKIEGVYVVSTNPEQKHEAAAVITNLDSATRLVCPQLRYFAVISENDKLWKQIIVKRAKDSLPALSLQLVKLQRHNPRSITTDKSDNDLPWRYAVEAVEAALASGDAVVVAYAQPTTSHSILNEIAKIPGVNLTNATMGRTTLEQIGVDECRAQELCNVLQQKFNITISKEVVSAMTITQLGELQGQYIDIEQDLEGFAAYFSNFDSDVLQATCELVVMPTLVHRHKPRADEFDVGRDYLCVIPGLEGHYARFDTLCKRLKIPAAVLQPDHRDCTLKEIAQRIAKTIMQRLTVEKTFYLLGYDFGVLVAIEIASILESNGFTGTVFMLGGTPRDICNSFKSRFKDTTPELLQNALIKHIYTVITSNNNVEFENELASKKSWNDKVEILVKKLHYATEYTRALVQGVYARIKILQEFDFKPHALRSKLVLIRAKLTKLACTEVDSIENFPEVMKVHNIHAVLAHAHKDLACSNIINSHLNKDIIEAYENSNKCETFLENEEFIRLF</sequence>
<accession>A0ABN8B3U2</accession>
<dbReference type="Gene3D" id="3.40.366.10">
    <property type="entry name" value="Malonyl-Coenzyme A Acyl Carrier Protein, domain 2"/>
    <property type="match status" value="1"/>
</dbReference>
<dbReference type="Gene3D" id="3.40.47.10">
    <property type="match status" value="1"/>
</dbReference>
<dbReference type="InterPro" id="IPR016035">
    <property type="entry name" value="Acyl_Trfase/lysoPLipase"/>
</dbReference>
<dbReference type="InterPro" id="IPR042104">
    <property type="entry name" value="PKS_dehydratase_sf"/>
</dbReference>
<dbReference type="Pfam" id="PF02801">
    <property type="entry name" value="Ketoacyl-synt_C"/>
    <property type="match status" value="1"/>
</dbReference>
<dbReference type="InterPro" id="IPR050091">
    <property type="entry name" value="PKS_NRPS_Biosynth_Enz"/>
</dbReference>
<protein>
    <recommendedName>
        <fullName evidence="2">Ketosynthase family 3 (KS3) domain-containing protein</fullName>
    </recommendedName>
</protein>
<dbReference type="PROSITE" id="PS52004">
    <property type="entry name" value="KS3_2"/>
    <property type="match status" value="1"/>
</dbReference>
<evidence type="ECO:0000313" key="3">
    <source>
        <dbReference type="EMBL" id="CAH0402645.1"/>
    </source>
</evidence>
<name>A0ABN8B3U2_CHISP</name>
<dbReference type="Proteomes" id="UP001153292">
    <property type="component" value="Chromosome 21"/>
</dbReference>
<dbReference type="InterPro" id="IPR029058">
    <property type="entry name" value="AB_hydrolase_fold"/>
</dbReference>
<evidence type="ECO:0000313" key="4">
    <source>
        <dbReference type="Proteomes" id="UP001153292"/>
    </source>
</evidence>
<dbReference type="InterPro" id="IPR016039">
    <property type="entry name" value="Thiolase-like"/>
</dbReference>
<dbReference type="Pfam" id="PF16197">
    <property type="entry name" value="KAsynt_C_assoc"/>
    <property type="match status" value="1"/>
</dbReference>
<evidence type="ECO:0000256" key="1">
    <source>
        <dbReference type="SAM" id="MobiDB-lite"/>
    </source>
</evidence>
<dbReference type="Gene3D" id="3.10.129.110">
    <property type="entry name" value="Polyketide synthase dehydratase"/>
    <property type="match status" value="1"/>
</dbReference>
<dbReference type="PANTHER" id="PTHR43775">
    <property type="entry name" value="FATTY ACID SYNTHASE"/>
    <property type="match status" value="1"/>
</dbReference>
<dbReference type="InterPro" id="IPR014031">
    <property type="entry name" value="Ketoacyl_synth_C"/>
</dbReference>
<dbReference type="CDD" id="cd00833">
    <property type="entry name" value="PKS"/>
    <property type="match status" value="1"/>
</dbReference>
<feature type="domain" description="Ketosynthase family 3 (KS3)" evidence="2">
    <location>
        <begin position="20"/>
        <end position="426"/>
    </location>
</feature>
<keyword evidence="4" id="KW-1185">Reference proteome</keyword>
<feature type="region of interest" description="Disordered" evidence="1">
    <location>
        <begin position="1"/>
        <end position="21"/>
    </location>
</feature>
<dbReference type="SMART" id="SM00825">
    <property type="entry name" value="PKS_KS"/>
    <property type="match status" value="1"/>
</dbReference>
<organism evidence="3 4">
    <name type="scientific">Chilo suppressalis</name>
    <name type="common">Asiatic rice borer moth</name>
    <dbReference type="NCBI Taxonomy" id="168631"/>
    <lineage>
        <taxon>Eukaryota</taxon>
        <taxon>Metazoa</taxon>
        <taxon>Ecdysozoa</taxon>
        <taxon>Arthropoda</taxon>
        <taxon>Hexapoda</taxon>
        <taxon>Insecta</taxon>
        <taxon>Pterygota</taxon>
        <taxon>Neoptera</taxon>
        <taxon>Endopterygota</taxon>
        <taxon>Lepidoptera</taxon>
        <taxon>Glossata</taxon>
        <taxon>Ditrysia</taxon>
        <taxon>Pyraloidea</taxon>
        <taxon>Crambidae</taxon>
        <taxon>Crambinae</taxon>
        <taxon>Chilo</taxon>
    </lineage>
</organism>
<proteinExistence type="predicted"/>
<dbReference type="EMBL" id="OU963914">
    <property type="protein sequence ID" value="CAH0402645.1"/>
    <property type="molecule type" value="Genomic_DNA"/>
</dbReference>
<gene>
    <name evidence="3" type="ORF">CHILSU_LOCUS5891</name>
</gene>
<dbReference type="SUPFAM" id="SSF50129">
    <property type="entry name" value="GroES-like"/>
    <property type="match status" value="1"/>
</dbReference>
<evidence type="ECO:0000259" key="2">
    <source>
        <dbReference type="PROSITE" id="PS52004"/>
    </source>
</evidence>
<dbReference type="InterPro" id="IPR032821">
    <property type="entry name" value="PKS_assoc"/>
</dbReference>
<dbReference type="PANTHER" id="PTHR43775:SF23">
    <property type="entry name" value="FATTY ACID SYNTHASE 3"/>
    <property type="match status" value="1"/>
</dbReference>
<dbReference type="InterPro" id="IPR001227">
    <property type="entry name" value="Ac_transferase_dom_sf"/>
</dbReference>
<dbReference type="SUPFAM" id="SSF52151">
    <property type="entry name" value="FabD/lysophospholipase-like"/>
    <property type="match status" value="1"/>
</dbReference>
<dbReference type="SUPFAM" id="SSF51735">
    <property type="entry name" value="NAD(P)-binding Rossmann-fold domains"/>
    <property type="match status" value="1"/>
</dbReference>
<dbReference type="InterPro" id="IPR036291">
    <property type="entry name" value="NAD(P)-bd_dom_sf"/>
</dbReference>
<reference evidence="3" key="1">
    <citation type="submission" date="2021-12" db="EMBL/GenBank/DDBJ databases">
        <authorList>
            <person name="King R."/>
        </authorList>
    </citation>
    <scope>NUCLEOTIDE SEQUENCE</scope>
</reference>
<dbReference type="InterPro" id="IPR020841">
    <property type="entry name" value="PKS_Beta-ketoAc_synthase_dom"/>
</dbReference>
<dbReference type="SUPFAM" id="SSF53474">
    <property type="entry name" value="alpha/beta-Hydrolases"/>
    <property type="match status" value="1"/>
</dbReference>
<dbReference type="SMART" id="SM00829">
    <property type="entry name" value="PKS_ER"/>
    <property type="match status" value="1"/>
</dbReference>
<dbReference type="SMART" id="SM00827">
    <property type="entry name" value="PKS_AT"/>
    <property type="match status" value="1"/>
</dbReference>
<dbReference type="Pfam" id="PF00109">
    <property type="entry name" value="ketoacyl-synt"/>
    <property type="match status" value="1"/>
</dbReference>
<dbReference type="SUPFAM" id="SSF55048">
    <property type="entry name" value="Probable ACP-binding domain of malonyl-CoA ACP transacylase"/>
    <property type="match status" value="1"/>
</dbReference>
<dbReference type="Gene3D" id="3.40.50.720">
    <property type="entry name" value="NAD(P)-binding Rossmann-like Domain"/>
    <property type="match status" value="1"/>
</dbReference>
<dbReference type="Gene3D" id="3.30.70.3290">
    <property type="match status" value="1"/>
</dbReference>
<dbReference type="CDD" id="cd05195">
    <property type="entry name" value="enoyl_red"/>
    <property type="match status" value="1"/>
</dbReference>
<dbReference type="Gene3D" id="3.90.180.10">
    <property type="entry name" value="Medium-chain alcohol dehydrogenases, catalytic domain"/>
    <property type="match status" value="1"/>
</dbReference>
<dbReference type="InterPro" id="IPR011032">
    <property type="entry name" value="GroES-like_sf"/>
</dbReference>
<dbReference type="SUPFAM" id="SSF53901">
    <property type="entry name" value="Thiolase-like"/>
    <property type="match status" value="1"/>
</dbReference>
<dbReference type="InterPro" id="IPR014030">
    <property type="entry name" value="Ketoacyl_synth_N"/>
</dbReference>